<proteinExistence type="predicted"/>
<protein>
    <submittedName>
        <fullName evidence="1">Uncharacterized protein</fullName>
    </submittedName>
</protein>
<sequence>MTRRETQTQSAELEARIAIRPSLPFYLHDSSSSLYFIPAISSLNPLETLAFLPLPSLALRLFWFISRETRDLLQVRYASVATEGYPFLRHGRSVSAAHCLSEIS</sequence>
<comment type="caution">
    <text evidence="1">The sequence shown here is derived from an EMBL/GenBank/DDBJ whole genome shotgun (WGS) entry which is preliminary data.</text>
</comment>
<accession>A0AAV7EJZ7</accession>
<dbReference type="AlphaFoldDB" id="A0AAV7EJZ7"/>
<organism evidence="1 2">
    <name type="scientific">Aristolochia fimbriata</name>
    <name type="common">White veined hardy Dutchman's pipe vine</name>
    <dbReference type="NCBI Taxonomy" id="158543"/>
    <lineage>
        <taxon>Eukaryota</taxon>
        <taxon>Viridiplantae</taxon>
        <taxon>Streptophyta</taxon>
        <taxon>Embryophyta</taxon>
        <taxon>Tracheophyta</taxon>
        <taxon>Spermatophyta</taxon>
        <taxon>Magnoliopsida</taxon>
        <taxon>Magnoliidae</taxon>
        <taxon>Piperales</taxon>
        <taxon>Aristolochiaceae</taxon>
        <taxon>Aristolochia</taxon>
    </lineage>
</organism>
<reference evidence="1 2" key="1">
    <citation type="submission" date="2021-07" db="EMBL/GenBank/DDBJ databases">
        <title>The Aristolochia fimbriata genome: insights into angiosperm evolution, floral development and chemical biosynthesis.</title>
        <authorList>
            <person name="Jiao Y."/>
        </authorList>
    </citation>
    <scope>NUCLEOTIDE SEQUENCE [LARGE SCALE GENOMIC DNA]</scope>
    <source>
        <strain evidence="1">IBCAS-2021</strain>
        <tissue evidence="1">Leaf</tissue>
    </source>
</reference>
<evidence type="ECO:0000313" key="2">
    <source>
        <dbReference type="Proteomes" id="UP000825729"/>
    </source>
</evidence>
<dbReference type="Proteomes" id="UP000825729">
    <property type="component" value="Unassembled WGS sequence"/>
</dbReference>
<name>A0AAV7EJZ7_ARIFI</name>
<dbReference type="EMBL" id="JAINDJ010000004">
    <property type="protein sequence ID" value="KAG9448435.1"/>
    <property type="molecule type" value="Genomic_DNA"/>
</dbReference>
<evidence type="ECO:0000313" key="1">
    <source>
        <dbReference type="EMBL" id="KAG9448435.1"/>
    </source>
</evidence>
<gene>
    <name evidence="1" type="ORF">H6P81_008400</name>
</gene>
<keyword evidence="2" id="KW-1185">Reference proteome</keyword>